<protein>
    <submittedName>
        <fullName evidence="4">GNAT family N-acetyltransferase</fullName>
    </submittedName>
</protein>
<dbReference type="Proteomes" id="UP000295626">
    <property type="component" value="Unassembled WGS sequence"/>
</dbReference>
<keyword evidence="2" id="KW-0012">Acyltransferase</keyword>
<dbReference type="PANTHER" id="PTHR42919">
    <property type="entry name" value="N-ALPHA-ACETYLTRANSFERASE"/>
    <property type="match status" value="1"/>
</dbReference>
<gene>
    <name evidence="4" type="ORF">E1091_03485</name>
</gene>
<name>A0ABY2DL69_9ACTN</name>
<proteinExistence type="predicted"/>
<dbReference type="InterPro" id="IPR051556">
    <property type="entry name" value="N-term/lysine_N-AcTrnsfr"/>
</dbReference>
<evidence type="ECO:0000313" key="4">
    <source>
        <dbReference type="EMBL" id="TDC01120.1"/>
    </source>
</evidence>
<evidence type="ECO:0000259" key="3">
    <source>
        <dbReference type="PROSITE" id="PS51186"/>
    </source>
</evidence>
<feature type="domain" description="N-acetyltransferase" evidence="3">
    <location>
        <begin position="23"/>
        <end position="175"/>
    </location>
</feature>
<dbReference type="PROSITE" id="PS51186">
    <property type="entry name" value="GNAT"/>
    <property type="match status" value="1"/>
</dbReference>
<keyword evidence="1" id="KW-0808">Transferase</keyword>
<dbReference type="Pfam" id="PF00583">
    <property type="entry name" value="Acetyltransf_1"/>
    <property type="match status" value="1"/>
</dbReference>
<dbReference type="PANTHER" id="PTHR42919:SF8">
    <property type="entry name" value="N-ALPHA-ACETYLTRANSFERASE 50"/>
    <property type="match status" value="1"/>
</dbReference>
<keyword evidence="5" id="KW-1185">Reference proteome</keyword>
<dbReference type="InterPro" id="IPR016181">
    <property type="entry name" value="Acyl_CoA_acyltransferase"/>
</dbReference>
<evidence type="ECO:0000256" key="2">
    <source>
        <dbReference type="ARBA" id="ARBA00023315"/>
    </source>
</evidence>
<evidence type="ECO:0000313" key="5">
    <source>
        <dbReference type="Proteomes" id="UP000295626"/>
    </source>
</evidence>
<accession>A0ABY2DL69</accession>
<dbReference type="Gene3D" id="3.40.630.30">
    <property type="match status" value="1"/>
</dbReference>
<reference evidence="4 5" key="1">
    <citation type="submission" date="2019-02" db="EMBL/GenBank/DDBJ databases">
        <title>Draft genome sequences of novel Actinobacteria.</title>
        <authorList>
            <person name="Sahin N."/>
            <person name="Ay H."/>
            <person name="Saygin H."/>
        </authorList>
    </citation>
    <scope>NUCLEOTIDE SEQUENCE [LARGE SCALE GENOMIC DNA]</scope>
    <source>
        <strain evidence="4 5">JCM 30529</strain>
    </source>
</reference>
<sequence>MPMPVEPVARWARIAYRLGMVTLRLEPMTEEQFRGYRQGAEVDYAENIAASGAMALPEAREKARADYERLLPDGLGTAGHHVWAAYDGAVEVGMLWLHVEEKSDGRHAFIYDFEVRPELRRQGYGRAVIQVAEELCREWGVVSIGLNVFGFNQAARALYEQMGFEVTSIRMRRRL</sequence>
<dbReference type="SUPFAM" id="SSF55729">
    <property type="entry name" value="Acyl-CoA N-acyltransferases (Nat)"/>
    <property type="match status" value="1"/>
</dbReference>
<evidence type="ECO:0000256" key="1">
    <source>
        <dbReference type="ARBA" id="ARBA00022679"/>
    </source>
</evidence>
<dbReference type="CDD" id="cd04301">
    <property type="entry name" value="NAT_SF"/>
    <property type="match status" value="1"/>
</dbReference>
<organism evidence="4 5">
    <name type="scientific">Micromonospora fluostatini</name>
    <dbReference type="NCBI Taxonomy" id="1629071"/>
    <lineage>
        <taxon>Bacteria</taxon>
        <taxon>Bacillati</taxon>
        <taxon>Actinomycetota</taxon>
        <taxon>Actinomycetes</taxon>
        <taxon>Micromonosporales</taxon>
        <taxon>Micromonosporaceae</taxon>
        <taxon>Micromonospora</taxon>
    </lineage>
</organism>
<comment type="caution">
    <text evidence="4">The sequence shown here is derived from an EMBL/GenBank/DDBJ whole genome shotgun (WGS) entry which is preliminary data.</text>
</comment>
<dbReference type="EMBL" id="SMKE01000066">
    <property type="protein sequence ID" value="TDC01120.1"/>
    <property type="molecule type" value="Genomic_DNA"/>
</dbReference>
<dbReference type="InterPro" id="IPR000182">
    <property type="entry name" value="GNAT_dom"/>
</dbReference>